<dbReference type="EMBL" id="KV423949">
    <property type="protein sequence ID" value="KZT58636.1"/>
    <property type="molecule type" value="Genomic_DNA"/>
</dbReference>
<gene>
    <name evidence="1" type="ORF">CALCODRAFT_516696</name>
</gene>
<dbReference type="Gene3D" id="3.80.10.10">
    <property type="entry name" value="Ribonuclease Inhibitor"/>
    <property type="match status" value="1"/>
</dbReference>
<dbReference type="STRING" id="1353952.A0A165GY44"/>
<name>A0A165GY44_9BASI</name>
<proteinExistence type="predicted"/>
<accession>A0A165GY44</accession>
<dbReference type="AlphaFoldDB" id="A0A165GY44"/>
<dbReference type="InParanoid" id="A0A165GY44"/>
<dbReference type="InterPro" id="IPR032675">
    <property type="entry name" value="LRR_dom_sf"/>
</dbReference>
<evidence type="ECO:0000313" key="1">
    <source>
        <dbReference type="EMBL" id="KZT58636.1"/>
    </source>
</evidence>
<dbReference type="SUPFAM" id="SSF52047">
    <property type="entry name" value="RNI-like"/>
    <property type="match status" value="1"/>
</dbReference>
<keyword evidence="2" id="KW-1185">Reference proteome</keyword>
<dbReference type="OrthoDB" id="3543113at2759"/>
<evidence type="ECO:0000313" key="2">
    <source>
        <dbReference type="Proteomes" id="UP000076842"/>
    </source>
</evidence>
<organism evidence="1 2">
    <name type="scientific">Calocera cornea HHB12733</name>
    <dbReference type="NCBI Taxonomy" id="1353952"/>
    <lineage>
        <taxon>Eukaryota</taxon>
        <taxon>Fungi</taxon>
        <taxon>Dikarya</taxon>
        <taxon>Basidiomycota</taxon>
        <taxon>Agaricomycotina</taxon>
        <taxon>Dacrymycetes</taxon>
        <taxon>Dacrymycetales</taxon>
        <taxon>Dacrymycetaceae</taxon>
        <taxon>Calocera</taxon>
    </lineage>
</organism>
<evidence type="ECO:0008006" key="3">
    <source>
        <dbReference type="Google" id="ProtNLM"/>
    </source>
</evidence>
<sequence>MHPALDLPELQLVIVDFLSDRLADVYHLGRTCRAFWKTIEPVLWRSSVNGGVLRGLFPEDVTTIFGLQSRVLEDHEWLPFLHYGQYIQHLDLIQDSPRKDLVQDVLILLRGYSNPQQLMPNLRSLHLALLQRHSINAAPFLLQCPLERLCVHVDIRQHVEPTTIRTLVSAIRPGPHMQDLSIILQGRVLVDTWSNLLDPSISNMVLELTGLRTLHLKTVTDGIAILPLVANLPTLQSFEIVITSDSNPLSPYELPSDAFPALRSLKIDSEESYYQPAMLSLLQSITSPALEELQIFCEHADILRNVTQLLSDRWSKTFANLRISMALSDEPQATFARTFFNALSPLLRCPNIRGFWLISDVFIPWNDDRLEEMLVAWPSLEVFWIDDGWAASQRITPLVSRSTVIQIAQTCPKLTHLRLSVDYNMPPVNLRWFGPSQSRLAHLHTDYSLCSNPVAAADFIRRAFPHLEGLTAHGSGMIPVAELMRIVKEADEPPAFKLR</sequence>
<reference evidence="1 2" key="1">
    <citation type="journal article" date="2016" name="Mol. Biol. Evol.">
        <title>Comparative Genomics of Early-Diverging Mushroom-Forming Fungi Provides Insights into the Origins of Lignocellulose Decay Capabilities.</title>
        <authorList>
            <person name="Nagy L.G."/>
            <person name="Riley R."/>
            <person name="Tritt A."/>
            <person name="Adam C."/>
            <person name="Daum C."/>
            <person name="Floudas D."/>
            <person name="Sun H."/>
            <person name="Yadav J.S."/>
            <person name="Pangilinan J."/>
            <person name="Larsson K.H."/>
            <person name="Matsuura K."/>
            <person name="Barry K."/>
            <person name="Labutti K."/>
            <person name="Kuo R."/>
            <person name="Ohm R.A."/>
            <person name="Bhattacharya S.S."/>
            <person name="Shirouzu T."/>
            <person name="Yoshinaga Y."/>
            <person name="Martin F.M."/>
            <person name="Grigoriev I.V."/>
            <person name="Hibbett D.S."/>
        </authorList>
    </citation>
    <scope>NUCLEOTIDE SEQUENCE [LARGE SCALE GENOMIC DNA]</scope>
    <source>
        <strain evidence="1 2">HHB12733</strain>
    </source>
</reference>
<dbReference type="Proteomes" id="UP000076842">
    <property type="component" value="Unassembled WGS sequence"/>
</dbReference>
<protein>
    <recommendedName>
        <fullName evidence="3">F-box domain-containing protein</fullName>
    </recommendedName>
</protein>